<dbReference type="PRINTS" id="PR01006">
    <property type="entry name" value="FLGHOOKFLIE"/>
</dbReference>
<evidence type="ECO:0000313" key="6">
    <source>
        <dbReference type="EMBL" id="SMF68160.1"/>
    </source>
</evidence>
<dbReference type="GO" id="GO:0003774">
    <property type="term" value="F:cytoskeletal motor activity"/>
    <property type="evidence" value="ECO:0007669"/>
    <property type="project" value="InterPro"/>
</dbReference>
<dbReference type="Pfam" id="PF02049">
    <property type="entry name" value="FliE"/>
    <property type="match status" value="1"/>
</dbReference>
<dbReference type="GO" id="GO:0071973">
    <property type="term" value="P:bacterial-type flagellum-dependent cell motility"/>
    <property type="evidence" value="ECO:0007669"/>
    <property type="project" value="InterPro"/>
</dbReference>
<dbReference type="PANTHER" id="PTHR34653:SF1">
    <property type="entry name" value="FLAGELLAR HOOK-BASAL BODY COMPLEX PROTEIN FLIE"/>
    <property type="match status" value="1"/>
</dbReference>
<comment type="similarity">
    <text evidence="2 4">Belongs to the FliE family.</text>
</comment>
<keyword evidence="7" id="KW-1185">Reference proteome</keyword>
<keyword evidence="6" id="KW-0966">Cell projection</keyword>
<evidence type="ECO:0000256" key="4">
    <source>
        <dbReference type="HAMAP-Rule" id="MF_00724"/>
    </source>
</evidence>
<dbReference type="GO" id="GO:0005198">
    <property type="term" value="F:structural molecule activity"/>
    <property type="evidence" value="ECO:0007669"/>
    <property type="project" value="UniProtKB-UniRule"/>
</dbReference>
<keyword evidence="6" id="KW-0282">Flagellum</keyword>
<name>A0A1Y6CPW6_9PROT</name>
<keyword evidence="3 4" id="KW-0975">Bacterial flagellum</keyword>
<gene>
    <name evidence="4" type="primary">fliE</name>
    <name evidence="6" type="ORF">SAMN05428998_12794</name>
</gene>
<comment type="subcellular location">
    <subcellularLocation>
        <location evidence="1 4">Bacterial flagellum basal body</location>
    </subcellularLocation>
</comment>
<reference evidence="6 7" key="1">
    <citation type="submission" date="2017-04" db="EMBL/GenBank/DDBJ databases">
        <authorList>
            <person name="Afonso C.L."/>
            <person name="Miller P.J."/>
            <person name="Scott M.A."/>
            <person name="Spackman E."/>
            <person name="Goraichik I."/>
            <person name="Dimitrov K.M."/>
            <person name="Suarez D.L."/>
            <person name="Swayne D.E."/>
        </authorList>
    </citation>
    <scope>NUCLEOTIDE SEQUENCE [LARGE SCALE GENOMIC DNA]</scope>
    <source>
        <strain evidence="6 7">USBA 355</strain>
    </source>
</reference>
<dbReference type="STRING" id="560819.SAMN05428998_12794"/>
<evidence type="ECO:0000256" key="1">
    <source>
        <dbReference type="ARBA" id="ARBA00004117"/>
    </source>
</evidence>
<proteinExistence type="inferred from homology"/>
<evidence type="ECO:0000313" key="7">
    <source>
        <dbReference type="Proteomes" id="UP000192917"/>
    </source>
</evidence>
<evidence type="ECO:0000256" key="2">
    <source>
        <dbReference type="ARBA" id="ARBA00009272"/>
    </source>
</evidence>
<dbReference type="EMBL" id="FWZX01000027">
    <property type="protein sequence ID" value="SMF68160.1"/>
    <property type="molecule type" value="Genomic_DNA"/>
</dbReference>
<accession>A0A1Y6CPW6</accession>
<dbReference type="AlphaFoldDB" id="A0A1Y6CPW6"/>
<dbReference type="InterPro" id="IPR001624">
    <property type="entry name" value="FliE"/>
</dbReference>
<evidence type="ECO:0000256" key="3">
    <source>
        <dbReference type="ARBA" id="ARBA00023143"/>
    </source>
</evidence>
<dbReference type="PANTHER" id="PTHR34653">
    <property type="match status" value="1"/>
</dbReference>
<keyword evidence="6" id="KW-0969">Cilium</keyword>
<dbReference type="NCBIfam" id="TIGR00205">
    <property type="entry name" value="fliE"/>
    <property type="match status" value="1"/>
</dbReference>
<evidence type="ECO:0000256" key="5">
    <source>
        <dbReference type="NCBIfam" id="TIGR00205"/>
    </source>
</evidence>
<sequence length="108" mass="11317">MAINLNHAAQAYARAAGQAVSGPTQVSGLDARSGKLDDGFSAALERAVTGGINQMKQGEQQSMLAATGQADLNDVVVAVSKAELTLQTMTTLRDKAIQAYQDILRMPI</sequence>
<protein>
    <recommendedName>
        <fullName evidence="4 5">Flagellar hook-basal body complex protein FliE</fullName>
    </recommendedName>
</protein>
<dbReference type="GO" id="GO:0009425">
    <property type="term" value="C:bacterial-type flagellum basal body"/>
    <property type="evidence" value="ECO:0007669"/>
    <property type="project" value="UniProtKB-SubCell"/>
</dbReference>
<dbReference type="RefSeq" id="WP_085125448.1">
    <property type="nucleotide sequence ID" value="NZ_FWZX01000027.1"/>
</dbReference>
<dbReference type="HAMAP" id="MF_00724">
    <property type="entry name" value="FliE"/>
    <property type="match status" value="1"/>
</dbReference>
<dbReference type="Proteomes" id="UP000192917">
    <property type="component" value="Unassembled WGS sequence"/>
</dbReference>
<organism evidence="6 7">
    <name type="scientific">Tistlia consotensis USBA 355</name>
    <dbReference type="NCBI Taxonomy" id="560819"/>
    <lineage>
        <taxon>Bacteria</taxon>
        <taxon>Pseudomonadati</taxon>
        <taxon>Pseudomonadota</taxon>
        <taxon>Alphaproteobacteria</taxon>
        <taxon>Rhodospirillales</taxon>
        <taxon>Rhodovibrionaceae</taxon>
        <taxon>Tistlia</taxon>
    </lineage>
</organism>